<evidence type="ECO:0000313" key="2">
    <source>
        <dbReference type="EMBL" id="SVA61066.1"/>
    </source>
</evidence>
<feature type="domain" description="Lcl C-terminal" evidence="1">
    <location>
        <begin position="13"/>
        <end position="157"/>
    </location>
</feature>
<sequence>MSKKERFIDNQDGTMTDSTTELMWMREDAWQKEAKWFSWDEATELANHLNDNYLGTGFTSSGTTTGGPYNDIKLGGFQDWRLPTEDEIQSLYHEKASNQDKYGKEIHLWSAFPSGGLATVWLQGESGHEGTLFDFKNGEFRPMFKSKSGRMTVRLVRGEMLK</sequence>
<proteinExistence type="predicted"/>
<dbReference type="EMBL" id="UINC01014292">
    <property type="protein sequence ID" value="SVA61066.1"/>
    <property type="molecule type" value="Genomic_DNA"/>
</dbReference>
<dbReference type="Pfam" id="PF07603">
    <property type="entry name" value="Lcl_C"/>
    <property type="match status" value="1"/>
</dbReference>
<accession>A0A381X8G4</accession>
<name>A0A381X8G4_9ZZZZ</name>
<evidence type="ECO:0000259" key="1">
    <source>
        <dbReference type="Pfam" id="PF07603"/>
    </source>
</evidence>
<gene>
    <name evidence="2" type="ORF">METZ01_LOCUS113920</name>
</gene>
<organism evidence="2">
    <name type="scientific">marine metagenome</name>
    <dbReference type="NCBI Taxonomy" id="408172"/>
    <lineage>
        <taxon>unclassified sequences</taxon>
        <taxon>metagenomes</taxon>
        <taxon>ecological metagenomes</taxon>
    </lineage>
</organism>
<dbReference type="AlphaFoldDB" id="A0A381X8G4"/>
<protein>
    <recommendedName>
        <fullName evidence="1">Lcl C-terminal domain-containing protein</fullName>
    </recommendedName>
</protein>
<dbReference type="InterPro" id="IPR011460">
    <property type="entry name" value="Lcl_C"/>
</dbReference>
<reference evidence="2" key="1">
    <citation type="submission" date="2018-05" db="EMBL/GenBank/DDBJ databases">
        <authorList>
            <person name="Lanie J.A."/>
            <person name="Ng W.-L."/>
            <person name="Kazmierczak K.M."/>
            <person name="Andrzejewski T.M."/>
            <person name="Davidsen T.M."/>
            <person name="Wayne K.J."/>
            <person name="Tettelin H."/>
            <person name="Glass J.I."/>
            <person name="Rusch D."/>
            <person name="Podicherti R."/>
            <person name="Tsui H.-C.T."/>
            <person name="Winkler M.E."/>
        </authorList>
    </citation>
    <scope>NUCLEOTIDE SEQUENCE</scope>
</reference>